<dbReference type="InterPro" id="IPR000055">
    <property type="entry name" value="Restrct_endonuc_typeI_TRD"/>
</dbReference>
<dbReference type="AlphaFoldDB" id="A0A177MYC1"/>
<evidence type="ECO:0000313" key="6">
    <source>
        <dbReference type="Proteomes" id="UP000078090"/>
    </source>
</evidence>
<dbReference type="Gene3D" id="3.90.220.20">
    <property type="entry name" value="DNA methylase specificity domains"/>
    <property type="match status" value="2"/>
</dbReference>
<evidence type="ECO:0000259" key="4">
    <source>
        <dbReference type="Pfam" id="PF01420"/>
    </source>
</evidence>
<dbReference type="RefSeq" id="WP_064006595.1">
    <property type="nucleotide sequence ID" value="NZ_LUUG01000005.1"/>
</dbReference>
<keyword evidence="2" id="KW-0680">Restriction system</keyword>
<sequence>MSSEMFSAPLEDCLDALIDYRGKTPEKTISGIPLITAKIIKSGRIETPTEFIAIDNYNSWMRRGLPKAGDVVLTVEAPLGEVAQLGPEKVALAQRVVTLRGKAGVLDNSYLLYLLQTEEMQSQLKARATGTTVLGIKQSELRKVSLSLPPIEVQVSSAAILKALDDRITLLRETNTTLEAIAQALFKSWFVDFDPVHSKQQGRIPEGMDEATAALFPDSFEESELGLVPMGWQIGTLGDLLSLRNERTKPSAQTASLPYVPIENITAKSPFLQNHKSGEEANSSLILFRKGDVLFGAMRPYFHKVCSAPFDGVTRTTVFTLTSRNPKASGFALFQVYQDTTIDYATQHSEGSTIPYAKWSKSLENMSIVLPSSNLQERFSEVVSVFVECANENLRQAQTLVTLRDTLLPRLISGQLRLPEAEAM</sequence>
<accession>A0A177MYC1</accession>
<feature type="domain" description="Type I restriction modification DNA specificity" evidence="4">
    <location>
        <begin position="230"/>
        <end position="393"/>
    </location>
</feature>
<dbReference type="PANTHER" id="PTHR30408">
    <property type="entry name" value="TYPE-1 RESTRICTION ENZYME ECOKI SPECIFICITY PROTEIN"/>
    <property type="match status" value="1"/>
</dbReference>
<keyword evidence="3" id="KW-0238">DNA-binding</keyword>
<evidence type="ECO:0000313" key="5">
    <source>
        <dbReference type="EMBL" id="OAI10687.1"/>
    </source>
</evidence>
<dbReference type="Pfam" id="PF01420">
    <property type="entry name" value="Methylase_S"/>
    <property type="match status" value="2"/>
</dbReference>
<gene>
    <name evidence="5" type="ORF">A1332_23625</name>
</gene>
<protein>
    <recommendedName>
        <fullName evidence="4">Type I restriction modification DNA specificity domain-containing protein</fullName>
    </recommendedName>
</protein>
<dbReference type="InterPro" id="IPR052021">
    <property type="entry name" value="Type-I_RS_S_subunit"/>
</dbReference>
<dbReference type="InterPro" id="IPR044946">
    <property type="entry name" value="Restrct_endonuc_typeI_TRD_sf"/>
</dbReference>
<dbReference type="SUPFAM" id="SSF116734">
    <property type="entry name" value="DNA methylase specificity domain"/>
    <property type="match status" value="2"/>
</dbReference>
<dbReference type="Proteomes" id="UP000078090">
    <property type="component" value="Unassembled WGS sequence"/>
</dbReference>
<organism evidence="5 6">
    <name type="scientific">Methylomonas methanica</name>
    <dbReference type="NCBI Taxonomy" id="421"/>
    <lineage>
        <taxon>Bacteria</taxon>
        <taxon>Pseudomonadati</taxon>
        <taxon>Pseudomonadota</taxon>
        <taxon>Gammaproteobacteria</taxon>
        <taxon>Methylococcales</taxon>
        <taxon>Methylococcaceae</taxon>
        <taxon>Methylomonas</taxon>
    </lineage>
</organism>
<evidence type="ECO:0000256" key="2">
    <source>
        <dbReference type="ARBA" id="ARBA00022747"/>
    </source>
</evidence>
<comment type="caution">
    <text evidence="5">The sequence shown here is derived from an EMBL/GenBank/DDBJ whole genome shotgun (WGS) entry which is preliminary data.</text>
</comment>
<name>A0A177MYC1_METMH</name>
<dbReference type="GO" id="GO:0009307">
    <property type="term" value="P:DNA restriction-modification system"/>
    <property type="evidence" value="ECO:0007669"/>
    <property type="project" value="UniProtKB-KW"/>
</dbReference>
<dbReference type="OrthoDB" id="9798929at2"/>
<dbReference type="PANTHER" id="PTHR30408:SF13">
    <property type="entry name" value="TYPE I RESTRICTION ENZYME HINDI SPECIFICITY SUBUNIT"/>
    <property type="match status" value="1"/>
</dbReference>
<comment type="similarity">
    <text evidence="1">Belongs to the type-I restriction system S methylase family.</text>
</comment>
<evidence type="ECO:0000256" key="3">
    <source>
        <dbReference type="ARBA" id="ARBA00023125"/>
    </source>
</evidence>
<dbReference type="REBASE" id="164669">
    <property type="entry name" value="S.Mme26612ORF23635P"/>
</dbReference>
<feature type="domain" description="Type I restriction modification DNA specificity" evidence="4">
    <location>
        <begin position="65"/>
        <end position="179"/>
    </location>
</feature>
<evidence type="ECO:0000256" key="1">
    <source>
        <dbReference type="ARBA" id="ARBA00010923"/>
    </source>
</evidence>
<dbReference type="EMBL" id="LUUG01000005">
    <property type="protein sequence ID" value="OAI10687.1"/>
    <property type="molecule type" value="Genomic_DNA"/>
</dbReference>
<proteinExistence type="inferred from homology"/>
<dbReference type="GO" id="GO:0003677">
    <property type="term" value="F:DNA binding"/>
    <property type="evidence" value="ECO:0007669"/>
    <property type="project" value="UniProtKB-KW"/>
</dbReference>
<reference evidence="5 6" key="1">
    <citation type="submission" date="2016-03" db="EMBL/GenBank/DDBJ databases">
        <authorList>
            <person name="Ploux O."/>
        </authorList>
    </citation>
    <scope>NUCLEOTIDE SEQUENCE [LARGE SCALE GENOMIC DNA]</scope>
    <source>
        <strain evidence="5 6">R-45363</strain>
    </source>
</reference>